<keyword evidence="3" id="KW-0808">Transferase</keyword>
<dbReference type="NCBIfam" id="TIGR00160">
    <property type="entry name" value="MGSA"/>
    <property type="match status" value="1"/>
</dbReference>
<dbReference type="InterPro" id="IPR050306">
    <property type="entry name" value="PfkB_Carbo_kinase"/>
</dbReference>
<sequence length="448" mass="47472">MTTLDILCLGEPLVEFNDLGGGRWLEGIGGDVSNVAIAARRQGARAGIATRIGRDCLGEVLMRRWADEQIDTQAVAHDDDAPTGLYFVRHDADGHHFEYCRAGSAASRLSPDSLPRDAIRSAGLLHLSGITQAISSGARDAGFAAMAEARAAGVKISYDPNLRLKLWPLERARMVIHEAMRDIDVALPGLDDARLLTGLTEPADIVAFYRDLGTKVVALTLGADGALVACDGGIERVEAFPAKAVDATGAGDCFDGAFLARWLETGDPVSSARYAVVAAGLSVESFGAVAPIPTRPQVEAAMAAPAGIDAGVIGDTRRDRDPRSAIALVAHDACKDRMIAWARRHHDRLAGYRIVATGTTGARLAAALPDLDIRRLKSGPLGGDQQIGALIAEEALDALVFFVDPLSPMPHDVDVKALTRLATVYDLPMACSEATADLVIRYLHHAAR</sequence>
<dbReference type="CDD" id="cd01166">
    <property type="entry name" value="KdgK"/>
    <property type="match status" value="1"/>
</dbReference>
<feature type="binding site" evidence="7">
    <location>
        <begin position="357"/>
        <end position="360"/>
    </location>
    <ligand>
        <name>substrate</name>
    </ligand>
</feature>
<organism evidence="9 10">
    <name type="scientific">Tistrella bauzanensis</name>
    <dbReference type="NCBI Taxonomy" id="657419"/>
    <lineage>
        <taxon>Bacteria</taxon>
        <taxon>Pseudomonadati</taxon>
        <taxon>Pseudomonadota</taxon>
        <taxon>Alphaproteobacteria</taxon>
        <taxon>Geminicoccales</taxon>
        <taxon>Geminicoccaceae</taxon>
        <taxon>Tistrella</taxon>
    </lineage>
</organism>
<reference evidence="10" key="1">
    <citation type="journal article" date="2019" name="Int. J. Syst. Evol. Microbiol.">
        <title>The Global Catalogue of Microorganisms (GCM) 10K type strain sequencing project: providing services to taxonomists for standard genome sequencing and annotation.</title>
        <authorList>
            <consortium name="The Broad Institute Genomics Platform"/>
            <consortium name="The Broad Institute Genome Sequencing Center for Infectious Disease"/>
            <person name="Wu L."/>
            <person name="Ma J."/>
        </authorList>
    </citation>
    <scope>NUCLEOTIDE SEQUENCE [LARGE SCALE GENOMIC DNA]</scope>
    <source>
        <strain evidence="10">CGMCC 1.10188</strain>
    </source>
</reference>
<feature type="binding site" evidence="7">
    <location>
        <position position="411"/>
    </location>
    <ligand>
        <name>substrate</name>
    </ligand>
</feature>
<dbReference type="HAMAP" id="MF_00549">
    <property type="entry name" value="Methylglyoxal_synth"/>
    <property type="match status" value="1"/>
</dbReference>
<dbReference type="PROSITE" id="PS01335">
    <property type="entry name" value="METHYLGLYOXAL_SYNTH"/>
    <property type="match status" value="1"/>
</dbReference>
<evidence type="ECO:0000259" key="8">
    <source>
        <dbReference type="PROSITE" id="PS51855"/>
    </source>
</evidence>
<comment type="similarity">
    <text evidence="1 7">Belongs to the methylglyoxal synthase family.</text>
</comment>
<dbReference type="RefSeq" id="WP_188582919.1">
    <property type="nucleotide sequence ID" value="NZ_BMDZ01000114.1"/>
</dbReference>
<dbReference type="NCBIfam" id="NF003559">
    <property type="entry name" value="PRK05234.1"/>
    <property type="match status" value="1"/>
</dbReference>
<evidence type="ECO:0000313" key="9">
    <source>
        <dbReference type="EMBL" id="GGB62319.1"/>
    </source>
</evidence>
<name>A0ABQ1J832_9PROT</name>
<dbReference type="InterPro" id="IPR018148">
    <property type="entry name" value="Methylglyoxal_synth_AS"/>
</dbReference>
<evidence type="ECO:0000256" key="2">
    <source>
        <dbReference type="ARBA" id="ARBA00010688"/>
    </source>
</evidence>
<keyword evidence="7" id="KW-0456">Lyase</keyword>
<accession>A0ABQ1J832</accession>
<evidence type="ECO:0000256" key="6">
    <source>
        <dbReference type="ARBA" id="ARBA00022840"/>
    </source>
</evidence>
<dbReference type="Gene3D" id="3.40.1190.20">
    <property type="match status" value="1"/>
</dbReference>
<dbReference type="InterPro" id="IPR004363">
    <property type="entry name" value="Methylgl_synth"/>
</dbReference>
<feature type="active site" description="Proton donor/acceptor" evidence="7">
    <location>
        <position position="384"/>
    </location>
</feature>
<dbReference type="SUPFAM" id="SSF53613">
    <property type="entry name" value="Ribokinase-like"/>
    <property type="match status" value="1"/>
</dbReference>
<proteinExistence type="inferred from homology"/>
<gene>
    <name evidence="7" type="primary">mgsA</name>
    <name evidence="9" type="ORF">GCM10011505_48680</name>
</gene>
<evidence type="ECO:0000256" key="3">
    <source>
        <dbReference type="ARBA" id="ARBA00022679"/>
    </source>
</evidence>
<dbReference type="Pfam" id="PF00294">
    <property type="entry name" value="PfkB"/>
    <property type="match status" value="1"/>
</dbReference>
<keyword evidence="4" id="KW-0547">Nucleotide-binding</keyword>
<dbReference type="InterPro" id="IPR036914">
    <property type="entry name" value="MGS-like_dom_sf"/>
</dbReference>
<dbReference type="EC" id="4.2.3.3" evidence="7"/>
<feature type="binding site" evidence="7">
    <location>
        <position position="331"/>
    </location>
    <ligand>
        <name>substrate</name>
    </ligand>
</feature>
<keyword evidence="5" id="KW-0418">Kinase</keyword>
<dbReference type="PANTHER" id="PTHR43085">
    <property type="entry name" value="HEXOKINASE FAMILY MEMBER"/>
    <property type="match status" value="1"/>
</dbReference>
<comment type="similarity">
    <text evidence="2">Belongs to the carbohydrate kinase PfkB family.</text>
</comment>
<dbReference type="CDD" id="cd01422">
    <property type="entry name" value="MGS"/>
    <property type="match status" value="1"/>
</dbReference>
<dbReference type="Proteomes" id="UP000603352">
    <property type="component" value="Unassembled WGS sequence"/>
</dbReference>
<dbReference type="SUPFAM" id="SSF52335">
    <property type="entry name" value="Methylglyoxal synthase-like"/>
    <property type="match status" value="1"/>
</dbReference>
<dbReference type="InterPro" id="IPR029056">
    <property type="entry name" value="Ribokinase-like"/>
</dbReference>
<dbReference type="SMART" id="SM00851">
    <property type="entry name" value="MGS"/>
    <property type="match status" value="1"/>
</dbReference>
<dbReference type="Gene3D" id="3.40.50.1380">
    <property type="entry name" value="Methylglyoxal synthase-like domain"/>
    <property type="match status" value="1"/>
</dbReference>
<comment type="catalytic activity">
    <reaction evidence="7">
        <text>dihydroxyacetone phosphate = methylglyoxal + phosphate</text>
        <dbReference type="Rhea" id="RHEA:17937"/>
        <dbReference type="ChEBI" id="CHEBI:17158"/>
        <dbReference type="ChEBI" id="CHEBI:43474"/>
        <dbReference type="ChEBI" id="CHEBI:57642"/>
        <dbReference type="EC" id="4.2.3.3"/>
    </reaction>
</comment>
<feature type="domain" description="MGS-like" evidence="8">
    <location>
        <begin position="316"/>
        <end position="448"/>
    </location>
</feature>
<evidence type="ECO:0000256" key="5">
    <source>
        <dbReference type="ARBA" id="ARBA00022777"/>
    </source>
</evidence>
<dbReference type="InterPro" id="IPR011607">
    <property type="entry name" value="MGS-like_dom"/>
</dbReference>
<feature type="binding site" evidence="7">
    <location>
        <position position="335"/>
    </location>
    <ligand>
        <name>substrate</name>
    </ligand>
</feature>
<evidence type="ECO:0000256" key="7">
    <source>
        <dbReference type="HAMAP-Rule" id="MF_00549"/>
    </source>
</evidence>
<evidence type="ECO:0000313" key="10">
    <source>
        <dbReference type="Proteomes" id="UP000603352"/>
    </source>
</evidence>
<dbReference type="Pfam" id="PF02142">
    <property type="entry name" value="MGS"/>
    <property type="match status" value="1"/>
</dbReference>
<comment type="function">
    <text evidence="7">Catalyzes the formation of methylglyoxal from dihydroxyacetone phosphate.</text>
</comment>
<evidence type="ECO:0000256" key="4">
    <source>
        <dbReference type="ARBA" id="ARBA00022741"/>
    </source>
</evidence>
<keyword evidence="6" id="KW-0067">ATP-binding</keyword>
<comment type="caution">
    <text evidence="9">The sequence shown here is derived from an EMBL/GenBank/DDBJ whole genome shotgun (WGS) entry which is preliminary data.</text>
</comment>
<dbReference type="PROSITE" id="PS51855">
    <property type="entry name" value="MGS"/>
    <property type="match status" value="1"/>
</dbReference>
<evidence type="ECO:0000256" key="1">
    <source>
        <dbReference type="ARBA" id="ARBA00006287"/>
    </source>
</evidence>
<keyword evidence="10" id="KW-1185">Reference proteome</keyword>
<feature type="binding site" evidence="7">
    <location>
        <begin position="378"/>
        <end position="379"/>
    </location>
    <ligand>
        <name>substrate</name>
    </ligand>
</feature>
<dbReference type="PANTHER" id="PTHR43085:SF1">
    <property type="entry name" value="PSEUDOURIDINE KINASE-RELATED"/>
    <property type="match status" value="1"/>
</dbReference>
<dbReference type="InterPro" id="IPR011611">
    <property type="entry name" value="PfkB_dom"/>
</dbReference>
<dbReference type="EMBL" id="BMDZ01000114">
    <property type="protein sequence ID" value="GGB62319.1"/>
    <property type="molecule type" value="Genomic_DNA"/>
</dbReference>
<protein>
    <recommendedName>
        <fullName evidence="7">Methylglyoxal synthase</fullName>
        <shortName evidence="7">MGS</shortName>
        <ecNumber evidence="7">4.2.3.3</ecNumber>
    </recommendedName>
</protein>